<comment type="caution">
    <text evidence="1">The sequence shown here is derived from an EMBL/GenBank/DDBJ whole genome shotgun (WGS) entry which is preliminary data.</text>
</comment>
<proteinExistence type="predicted"/>
<evidence type="ECO:0000313" key="2">
    <source>
        <dbReference type="Proteomes" id="UP001558613"/>
    </source>
</evidence>
<dbReference type="EMBL" id="JAYMGO010000021">
    <property type="protein sequence ID" value="KAL1252331.1"/>
    <property type="molecule type" value="Genomic_DNA"/>
</dbReference>
<reference evidence="1 2" key="1">
    <citation type="submission" date="2023-09" db="EMBL/GenBank/DDBJ databases">
        <authorList>
            <person name="Wang M."/>
        </authorList>
    </citation>
    <scope>NUCLEOTIDE SEQUENCE [LARGE SCALE GENOMIC DNA]</scope>
    <source>
        <strain evidence="1">GT-2023</strain>
        <tissue evidence="1">Liver</tissue>
    </source>
</reference>
<protein>
    <submittedName>
        <fullName evidence="1">Uncharacterized protein</fullName>
    </submittedName>
</protein>
<name>A0ABR3LJV7_9TELE</name>
<gene>
    <name evidence="1" type="ORF">QQF64_017024</name>
</gene>
<sequence>MKLQSTHENRVSTRWGSRQAMIERITTAKAIHMSCPGQESRHLIPTWQDMDDDELTCQEQSSLKILEYLNEKYRGPDIQALLDMASRVDPRFKMRYTAEDNKITIQFRLKDEMQTLAMMMPPQETAQETSEEGAEAGCAPKKKMLLEATLKLLNKPCHLTTRNPV</sequence>
<organism evidence="1 2">
    <name type="scientific">Cirrhinus molitorella</name>
    <name type="common">mud carp</name>
    <dbReference type="NCBI Taxonomy" id="172907"/>
    <lineage>
        <taxon>Eukaryota</taxon>
        <taxon>Metazoa</taxon>
        <taxon>Chordata</taxon>
        <taxon>Craniata</taxon>
        <taxon>Vertebrata</taxon>
        <taxon>Euteleostomi</taxon>
        <taxon>Actinopterygii</taxon>
        <taxon>Neopterygii</taxon>
        <taxon>Teleostei</taxon>
        <taxon>Ostariophysi</taxon>
        <taxon>Cypriniformes</taxon>
        <taxon>Cyprinidae</taxon>
        <taxon>Labeoninae</taxon>
        <taxon>Labeonini</taxon>
        <taxon>Cirrhinus</taxon>
    </lineage>
</organism>
<dbReference type="Proteomes" id="UP001558613">
    <property type="component" value="Unassembled WGS sequence"/>
</dbReference>
<accession>A0ABR3LJV7</accession>
<keyword evidence="2" id="KW-1185">Reference proteome</keyword>
<evidence type="ECO:0000313" key="1">
    <source>
        <dbReference type="EMBL" id="KAL1252331.1"/>
    </source>
</evidence>